<feature type="binding site" evidence="6">
    <location>
        <position position="186"/>
    </location>
    <ligand>
        <name>NAD(+)</name>
        <dbReference type="ChEBI" id="CHEBI:57540"/>
    </ligand>
</feature>
<feature type="active site" evidence="6">
    <location>
        <position position="216"/>
    </location>
</feature>
<dbReference type="InterPro" id="IPR020626">
    <property type="entry name" value="Asp_DH_prok"/>
</dbReference>
<evidence type="ECO:0000256" key="5">
    <source>
        <dbReference type="ARBA" id="ARBA00023027"/>
    </source>
</evidence>
<comment type="caution">
    <text evidence="9">The sequence shown here is derived from an EMBL/GenBank/DDBJ whole genome shotgun (WGS) entry which is preliminary data.</text>
</comment>
<feature type="binding site" evidence="6">
    <location>
        <position position="120"/>
    </location>
    <ligand>
        <name>NAD(+)</name>
        <dbReference type="ChEBI" id="CHEBI:57540"/>
    </ligand>
</feature>
<comment type="catalytic activity">
    <reaction evidence="6">
        <text>L-aspartate + NAD(+) + H2O = oxaloacetate + NH4(+) + NADH + H(+)</text>
        <dbReference type="Rhea" id="RHEA:11788"/>
        <dbReference type="ChEBI" id="CHEBI:15377"/>
        <dbReference type="ChEBI" id="CHEBI:15378"/>
        <dbReference type="ChEBI" id="CHEBI:16452"/>
        <dbReference type="ChEBI" id="CHEBI:28938"/>
        <dbReference type="ChEBI" id="CHEBI:29991"/>
        <dbReference type="ChEBI" id="CHEBI:57540"/>
        <dbReference type="ChEBI" id="CHEBI:57945"/>
        <dbReference type="EC" id="1.4.1.21"/>
    </reaction>
</comment>
<evidence type="ECO:0000259" key="8">
    <source>
        <dbReference type="Pfam" id="PF03447"/>
    </source>
</evidence>
<dbReference type="AlphaFoldDB" id="A0A1S8CH37"/>
<dbReference type="Pfam" id="PF01958">
    <property type="entry name" value="Asp_DH_C"/>
    <property type="match status" value="1"/>
</dbReference>
<dbReference type="SUPFAM" id="SSF55347">
    <property type="entry name" value="Glyceraldehyde-3-phosphate dehydrogenase-like, C-terminal domain"/>
    <property type="match status" value="1"/>
</dbReference>
<evidence type="ECO:0000259" key="7">
    <source>
        <dbReference type="Pfam" id="PF01958"/>
    </source>
</evidence>
<comment type="similarity">
    <text evidence="1 6">Belongs to the L-aspartate dehydrogenase family.</text>
</comment>
<proteinExistence type="inferred from homology"/>
<dbReference type="Pfam" id="PF03447">
    <property type="entry name" value="NAD_binding_3"/>
    <property type="match status" value="1"/>
</dbReference>
<sequence>MKKIMMIGYGAMAKEVLARLPEGVEAAWIVAREKYHAEIHQAFAGRVQALTHPEQCRERPDLVLECASQQAVAEFGEAIVKRGWRLAVISTGALADAALQLRLQQACVRFDGRLIVLSGAVAGMDGLASAREGGLESVTYQSSKSPASWRGSMAEKLIDLNAVSEARVFFEGSAREAAQLFPANANVAATIALHGLGMDATRVRLQVDPHTQRNTHRLQVRGQFGEFQIELCGNPLASNPKTSTLAALSAVQACRSLVDGGFIA</sequence>
<dbReference type="InterPro" id="IPR011182">
    <property type="entry name" value="L-Asp_DH"/>
</dbReference>
<dbReference type="GO" id="GO:0051287">
    <property type="term" value="F:NAD binding"/>
    <property type="evidence" value="ECO:0007669"/>
    <property type="project" value="UniProtKB-UniRule"/>
</dbReference>
<protein>
    <recommendedName>
        <fullName evidence="6">L-aspartate dehydrogenase</fullName>
        <ecNumber evidence="6">1.4.1.21</ecNumber>
    </recommendedName>
</protein>
<dbReference type="HAMAP" id="MF_01265">
    <property type="entry name" value="NadX"/>
    <property type="match status" value="1"/>
</dbReference>
<comment type="catalytic activity">
    <reaction evidence="6">
        <text>L-aspartate + NADP(+) + H2O = oxaloacetate + NH4(+) + NADPH + H(+)</text>
        <dbReference type="Rhea" id="RHEA:11784"/>
        <dbReference type="ChEBI" id="CHEBI:15377"/>
        <dbReference type="ChEBI" id="CHEBI:15378"/>
        <dbReference type="ChEBI" id="CHEBI:16452"/>
        <dbReference type="ChEBI" id="CHEBI:28938"/>
        <dbReference type="ChEBI" id="CHEBI:29991"/>
        <dbReference type="ChEBI" id="CHEBI:57783"/>
        <dbReference type="ChEBI" id="CHEBI:58349"/>
        <dbReference type="EC" id="1.4.1.21"/>
    </reaction>
</comment>
<dbReference type="Proteomes" id="UP000216021">
    <property type="component" value="Unassembled WGS sequence"/>
</dbReference>
<evidence type="ECO:0000256" key="1">
    <source>
        <dbReference type="ARBA" id="ARBA00008331"/>
    </source>
</evidence>
<dbReference type="STRING" id="2034155.BMI79_16780"/>
<dbReference type="InterPro" id="IPR036291">
    <property type="entry name" value="NAD(P)-bd_dom_sf"/>
</dbReference>
<evidence type="ECO:0000313" key="9">
    <source>
        <dbReference type="EMBL" id="OMQ20778.1"/>
    </source>
</evidence>
<reference evidence="9 10" key="1">
    <citation type="submission" date="2016-11" db="EMBL/GenBank/DDBJ databases">
        <title>Rahnella oryzae sp. nov., isolated from rice root.</title>
        <authorList>
            <person name="Zhang X.-X."/>
            <person name="Zhang J."/>
        </authorList>
    </citation>
    <scope>NUCLEOTIDE SEQUENCE [LARGE SCALE GENOMIC DNA]</scope>
    <source>
        <strain evidence="9 10">J11-6</strain>
    </source>
</reference>
<feature type="domain" description="Aspartate/homoserine dehydrogenase NAD-binding" evidence="8">
    <location>
        <begin position="8"/>
        <end position="106"/>
    </location>
</feature>
<dbReference type="UniPathway" id="UPA00253">
    <property type="reaction ID" value="UER00456"/>
</dbReference>
<keyword evidence="10" id="KW-1185">Reference proteome</keyword>
<evidence type="ECO:0000313" key="10">
    <source>
        <dbReference type="Proteomes" id="UP000216021"/>
    </source>
</evidence>
<dbReference type="EC" id="1.4.1.21" evidence="6"/>
<accession>A0A1S8CH37</accession>
<dbReference type="GO" id="GO:0009435">
    <property type="term" value="P:NAD+ biosynthetic process"/>
    <property type="evidence" value="ECO:0007669"/>
    <property type="project" value="UniProtKB-UniRule"/>
</dbReference>
<dbReference type="Gene3D" id="3.30.360.10">
    <property type="entry name" value="Dihydrodipicolinate Reductase, domain 2"/>
    <property type="match status" value="1"/>
</dbReference>
<evidence type="ECO:0000256" key="3">
    <source>
        <dbReference type="ARBA" id="ARBA00022857"/>
    </source>
</evidence>
<dbReference type="GO" id="GO:0016639">
    <property type="term" value="F:oxidoreductase activity, acting on the CH-NH2 group of donors, NAD or NADP as acceptor"/>
    <property type="evidence" value="ECO:0007669"/>
    <property type="project" value="UniProtKB-UniRule"/>
</dbReference>
<evidence type="ECO:0000256" key="6">
    <source>
        <dbReference type="HAMAP-Rule" id="MF_01265"/>
    </source>
</evidence>
<dbReference type="PANTHER" id="PTHR31873">
    <property type="entry name" value="L-ASPARTATE DEHYDROGENASE-RELATED"/>
    <property type="match status" value="1"/>
</dbReference>
<dbReference type="SUPFAM" id="SSF51735">
    <property type="entry name" value="NAD(P)-binding Rossmann-fold domains"/>
    <property type="match status" value="1"/>
</dbReference>
<dbReference type="NCBIfam" id="NF009828">
    <property type="entry name" value="PRK13303.1-3"/>
    <property type="match status" value="1"/>
</dbReference>
<dbReference type="RefSeq" id="WP_076943345.1">
    <property type="nucleotide sequence ID" value="NZ_MOXD01000010.1"/>
</dbReference>
<comment type="miscellaneous">
    <text evidence="6">The iminoaspartate product is unstable in aqueous solution and can decompose to oxaloacetate and ammonia.</text>
</comment>
<dbReference type="GO" id="GO:0033735">
    <property type="term" value="F:aspartate dehydrogenase [NAD(P)+] activity"/>
    <property type="evidence" value="ECO:0007669"/>
    <property type="project" value="UniProtKB-EC"/>
</dbReference>
<comment type="pathway">
    <text evidence="6">Cofactor biosynthesis; NAD(+) biosynthesis; iminoaspartate from L-aspartate (dehydrogenase route): step 1/1.</text>
</comment>
<dbReference type="Gene3D" id="3.40.50.720">
    <property type="entry name" value="NAD(P)-binding Rossmann-like Domain"/>
    <property type="match status" value="1"/>
</dbReference>
<comment type="function">
    <text evidence="6">Specifically catalyzes the NAD or NADP-dependent dehydrogenation of L-aspartate to iminoaspartate.</text>
</comment>
<dbReference type="OrthoDB" id="7056904at2"/>
<name>A0A1S8CH37_9GAMM</name>
<gene>
    <name evidence="6" type="primary">nadX</name>
    <name evidence="9" type="ORF">BMI79_16780</name>
</gene>
<evidence type="ECO:0000256" key="4">
    <source>
        <dbReference type="ARBA" id="ARBA00023002"/>
    </source>
</evidence>
<keyword evidence="5 6" id="KW-0520">NAD</keyword>
<dbReference type="PIRSF" id="PIRSF005227">
    <property type="entry name" value="Asp_dh_NAD_syn"/>
    <property type="match status" value="1"/>
</dbReference>
<organism evidence="9 10">
    <name type="scientific">Serratia oryzae</name>
    <dbReference type="NCBI Taxonomy" id="2034155"/>
    <lineage>
        <taxon>Bacteria</taxon>
        <taxon>Pseudomonadati</taxon>
        <taxon>Pseudomonadota</taxon>
        <taxon>Gammaproteobacteria</taxon>
        <taxon>Enterobacterales</taxon>
        <taxon>Yersiniaceae</taxon>
        <taxon>Serratia</taxon>
    </lineage>
</organism>
<dbReference type="InterPro" id="IPR005106">
    <property type="entry name" value="Asp/hSer_DH_NAD-bd"/>
</dbReference>
<dbReference type="PANTHER" id="PTHR31873:SF6">
    <property type="entry name" value="ASPARTATE DEHYDROGENASE DOMAIN-CONTAINING PROTEIN"/>
    <property type="match status" value="1"/>
</dbReference>
<keyword evidence="4 6" id="KW-0560">Oxidoreductase</keyword>
<dbReference type="GO" id="GO:0050661">
    <property type="term" value="F:NADP binding"/>
    <property type="evidence" value="ECO:0007669"/>
    <property type="project" value="UniProtKB-UniRule"/>
</dbReference>
<dbReference type="InterPro" id="IPR002811">
    <property type="entry name" value="Asp_DH"/>
</dbReference>
<evidence type="ECO:0000256" key="2">
    <source>
        <dbReference type="ARBA" id="ARBA00022642"/>
    </source>
</evidence>
<keyword evidence="3 6" id="KW-0521">NADP</keyword>
<dbReference type="EMBL" id="MOXD01000010">
    <property type="protein sequence ID" value="OMQ20778.1"/>
    <property type="molecule type" value="Genomic_DNA"/>
</dbReference>
<keyword evidence="2 6" id="KW-0662">Pyridine nucleotide biosynthesis</keyword>
<feature type="domain" description="Aspartate dehydrogenase" evidence="7">
    <location>
        <begin position="164"/>
        <end position="251"/>
    </location>
</feature>